<dbReference type="Proteomes" id="UP001295469">
    <property type="component" value="Chromosome C03"/>
</dbReference>
<sequence length="218" mass="23855">MMLSEIVGLCVDLVFLGGGWCHDEARSSGLGEKSALRAALRSGSWFLPMPDLLLCVGADRRLGGGSLVRSRAMCALPDAPVELDLESNPVRECGSEGFRVVAVVAACSCATAGSSWETRVRIGHPSTSVVPLGPLWWADLWSLCRRGRRHQDVALTTPVFLLWLALSSKAESNKCDLLLIFGLSRWRSKGFWGGLRFEALGTRVLFYRWWIEARGCSG</sequence>
<keyword evidence="1" id="KW-0732">Signal</keyword>
<dbReference type="AlphaFoldDB" id="A0A816ICT9"/>
<proteinExistence type="predicted"/>
<protein>
    <submittedName>
        <fullName evidence="2">(rape) hypothetical protein</fullName>
    </submittedName>
</protein>
<evidence type="ECO:0000256" key="1">
    <source>
        <dbReference type="SAM" id="SignalP"/>
    </source>
</evidence>
<feature type="chain" id="PRO_5032294707" evidence="1">
    <location>
        <begin position="22"/>
        <end position="218"/>
    </location>
</feature>
<name>A0A816ICT9_BRANA</name>
<evidence type="ECO:0000313" key="2">
    <source>
        <dbReference type="EMBL" id="CAF1701070.1"/>
    </source>
</evidence>
<accession>A0A816ICT9</accession>
<gene>
    <name evidence="2" type="ORF">DARMORV10_C03P28450.1</name>
</gene>
<organism evidence="2">
    <name type="scientific">Brassica napus</name>
    <name type="common">Rape</name>
    <dbReference type="NCBI Taxonomy" id="3708"/>
    <lineage>
        <taxon>Eukaryota</taxon>
        <taxon>Viridiplantae</taxon>
        <taxon>Streptophyta</taxon>
        <taxon>Embryophyta</taxon>
        <taxon>Tracheophyta</taxon>
        <taxon>Spermatophyta</taxon>
        <taxon>Magnoliopsida</taxon>
        <taxon>eudicotyledons</taxon>
        <taxon>Gunneridae</taxon>
        <taxon>Pentapetalae</taxon>
        <taxon>rosids</taxon>
        <taxon>malvids</taxon>
        <taxon>Brassicales</taxon>
        <taxon>Brassicaceae</taxon>
        <taxon>Brassiceae</taxon>
        <taxon>Brassica</taxon>
    </lineage>
</organism>
<feature type="signal peptide" evidence="1">
    <location>
        <begin position="1"/>
        <end position="21"/>
    </location>
</feature>
<reference evidence="2" key="1">
    <citation type="submission" date="2021-01" db="EMBL/GenBank/DDBJ databases">
        <authorList>
            <consortium name="Genoscope - CEA"/>
            <person name="William W."/>
        </authorList>
    </citation>
    <scope>NUCLEOTIDE SEQUENCE</scope>
</reference>
<dbReference type="EMBL" id="HG994367">
    <property type="protein sequence ID" value="CAF1701070.1"/>
    <property type="molecule type" value="Genomic_DNA"/>
</dbReference>